<organism evidence="1 2">
    <name type="scientific">Nitrospira moscoviensis</name>
    <dbReference type="NCBI Taxonomy" id="42253"/>
    <lineage>
        <taxon>Bacteria</taxon>
        <taxon>Pseudomonadati</taxon>
        <taxon>Nitrospirota</taxon>
        <taxon>Nitrospiria</taxon>
        <taxon>Nitrospirales</taxon>
        <taxon>Nitrospiraceae</taxon>
        <taxon>Nitrospira</taxon>
    </lineage>
</organism>
<reference evidence="1 2" key="1">
    <citation type="journal article" date="2015" name="Proc. Natl. Acad. Sci. U.S.A.">
        <title>Expanded metabolic versatility of ubiquitous nitrite-oxidizing bacteria from the genus Nitrospira.</title>
        <authorList>
            <person name="Koch H."/>
            <person name="Lucker S."/>
            <person name="Albertsen M."/>
            <person name="Kitzinger K."/>
            <person name="Herbold C."/>
            <person name="Spieck E."/>
            <person name="Nielsen P.H."/>
            <person name="Wagner M."/>
            <person name="Daims H."/>
        </authorList>
    </citation>
    <scope>NUCLEOTIDE SEQUENCE [LARGE SCALE GENOMIC DNA]</scope>
    <source>
        <strain evidence="1 2">NSP M-1</strain>
    </source>
</reference>
<dbReference type="KEGG" id="nmv:NITMOv2_4273"/>
<evidence type="ECO:0000313" key="2">
    <source>
        <dbReference type="Proteomes" id="UP000069205"/>
    </source>
</evidence>
<dbReference type="EMBL" id="CP011801">
    <property type="protein sequence ID" value="ALA60650.1"/>
    <property type="molecule type" value="Genomic_DNA"/>
</dbReference>
<dbReference type="STRING" id="42253.NITMOv2_4273"/>
<dbReference type="AlphaFoldDB" id="A0A0K2GI78"/>
<keyword evidence="2" id="KW-1185">Reference proteome</keyword>
<sequence>MSRQDDSPLSITPAIIHVRLSSEPLSPEKQEHVRQEVREILKRRQHYVDLARGQLRFNY</sequence>
<accession>A0A0K2GI78</accession>
<dbReference type="Proteomes" id="UP000069205">
    <property type="component" value="Chromosome"/>
</dbReference>
<name>A0A0K2GI78_NITMO</name>
<protein>
    <submittedName>
        <fullName evidence="1">Uncharacterized protein</fullName>
    </submittedName>
</protein>
<gene>
    <name evidence="1" type="ORF">NITMOv2_4273</name>
</gene>
<evidence type="ECO:0000313" key="1">
    <source>
        <dbReference type="EMBL" id="ALA60650.1"/>
    </source>
</evidence>
<proteinExistence type="predicted"/>
<dbReference type="PATRIC" id="fig|42253.5.peg.4216"/>